<evidence type="ECO:0000313" key="3">
    <source>
        <dbReference type="EMBL" id="VDN45081.1"/>
    </source>
</evidence>
<dbReference type="Gene3D" id="2.30.29.30">
    <property type="entry name" value="Pleckstrin-homology domain (PH domain)/Phosphotyrosine-binding domain (PTB)"/>
    <property type="match status" value="1"/>
</dbReference>
<dbReference type="GO" id="GO:0005096">
    <property type="term" value="F:GTPase activator activity"/>
    <property type="evidence" value="ECO:0007669"/>
    <property type="project" value="TreeGrafter"/>
</dbReference>
<evidence type="ECO:0000313" key="4">
    <source>
        <dbReference type="Proteomes" id="UP000281553"/>
    </source>
</evidence>
<proteinExistence type="predicted"/>
<accession>A0A3P7PPW4</accession>
<evidence type="ECO:0000259" key="2">
    <source>
        <dbReference type="PROSITE" id="PS50196"/>
    </source>
</evidence>
<evidence type="ECO:0000256" key="1">
    <source>
        <dbReference type="SAM" id="MobiDB-lite"/>
    </source>
</evidence>
<dbReference type="GO" id="GO:0005643">
    <property type="term" value="C:nuclear pore"/>
    <property type="evidence" value="ECO:0007669"/>
    <property type="project" value="TreeGrafter"/>
</dbReference>
<dbReference type="PROSITE" id="PS50196">
    <property type="entry name" value="RANBD1"/>
    <property type="match status" value="1"/>
</dbReference>
<dbReference type="OrthoDB" id="2357150at2759"/>
<dbReference type="SUPFAM" id="SSF50729">
    <property type="entry name" value="PH domain-like"/>
    <property type="match status" value="1"/>
</dbReference>
<protein>
    <recommendedName>
        <fullName evidence="2">RanBD1 domain-containing protein</fullName>
    </recommendedName>
</protein>
<dbReference type="CDD" id="cd00835">
    <property type="entry name" value="RanBD_family"/>
    <property type="match status" value="1"/>
</dbReference>
<keyword evidence="4" id="KW-1185">Reference proteome</keyword>
<feature type="domain" description="RanBD1" evidence="2">
    <location>
        <begin position="1"/>
        <end position="105"/>
    </location>
</feature>
<dbReference type="InterPro" id="IPR011993">
    <property type="entry name" value="PH-like_dom_sf"/>
</dbReference>
<dbReference type="PANTHER" id="PTHR23138">
    <property type="entry name" value="RAN BINDING PROTEIN"/>
    <property type="match status" value="1"/>
</dbReference>
<sequence length="191" mass="21201">MLKLLRSPPPNSRVRVVMRRDQILKVCCNHPITAEMKLRPLQQQTDASTPTLAWIWWAVDFAETEEGASAGDSGRKETFSVRFKTPEDSEAFHQAFMGAVKAAGGEDAKLEPPRSSSTPSGPANSATTKDSKRGEESSDESDLVIVEHSPLSPEQVERARALQLPDDFYAYETVTDDGGRRRHHHREAMSP</sequence>
<dbReference type="InterPro" id="IPR045255">
    <property type="entry name" value="RanBP1-like"/>
</dbReference>
<dbReference type="PANTHER" id="PTHR23138:SF87">
    <property type="entry name" value="E3 SUMO-PROTEIN LIGASE RANBP2"/>
    <property type="match status" value="1"/>
</dbReference>
<name>A0A3P7PPW4_DIBLA</name>
<dbReference type="GO" id="GO:0005737">
    <property type="term" value="C:cytoplasm"/>
    <property type="evidence" value="ECO:0007669"/>
    <property type="project" value="TreeGrafter"/>
</dbReference>
<feature type="non-terminal residue" evidence="3">
    <location>
        <position position="191"/>
    </location>
</feature>
<dbReference type="AlphaFoldDB" id="A0A3P7PPW4"/>
<reference evidence="3 4" key="1">
    <citation type="submission" date="2018-11" db="EMBL/GenBank/DDBJ databases">
        <authorList>
            <consortium name="Pathogen Informatics"/>
        </authorList>
    </citation>
    <scope>NUCLEOTIDE SEQUENCE [LARGE SCALE GENOMIC DNA]</scope>
</reference>
<gene>
    <name evidence="3" type="ORF">DILT_LOCUS19516</name>
</gene>
<feature type="region of interest" description="Disordered" evidence="1">
    <location>
        <begin position="97"/>
        <end position="168"/>
    </location>
</feature>
<dbReference type="Pfam" id="PF00638">
    <property type="entry name" value="Ran_BP1"/>
    <property type="match status" value="1"/>
</dbReference>
<dbReference type="Proteomes" id="UP000281553">
    <property type="component" value="Unassembled WGS sequence"/>
</dbReference>
<dbReference type="InterPro" id="IPR000156">
    <property type="entry name" value="Ran_bind_dom"/>
</dbReference>
<dbReference type="EMBL" id="UYRU01114515">
    <property type="protein sequence ID" value="VDN45081.1"/>
    <property type="molecule type" value="Genomic_DNA"/>
</dbReference>
<feature type="compositionally biased region" description="Polar residues" evidence="1">
    <location>
        <begin position="114"/>
        <end position="128"/>
    </location>
</feature>
<dbReference type="SMART" id="SM00160">
    <property type="entry name" value="RanBD"/>
    <property type="match status" value="1"/>
</dbReference>
<organism evidence="3 4">
    <name type="scientific">Dibothriocephalus latus</name>
    <name type="common">Fish tapeworm</name>
    <name type="synonym">Diphyllobothrium latum</name>
    <dbReference type="NCBI Taxonomy" id="60516"/>
    <lineage>
        <taxon>Eukaryota</taxon>
        <taxon>Metazoa</taxon>
        <taxon>Spiralia</taxon>
        <taxon>Lophotrochozoa</taxon>
        <taxon>Platyhelminthes</taxon>
        <taxon>Cestoda</taxon>
        <taxon>Eucestoda</taxon>
        <taxon>Diphyllobothriidea</taxon>
        <taxon>Diphyllobothriidae</taxon>
        <taxon>Dibothriocephalus</taxon>
    </lineage>
</organism>